<evidence type="ECO:0000259" key="7">
    <source>
        <dbReference type="Pfam" id="PF00135"/>
    </source>
</evidence>
<dbReference type="Gene3D" id="3.40.50.1820">
    <property type="entry name" value="alpha/beta hydrolase"/>
    <property type="match status" value="1"/>
</dbReference>
<dbReference type="OrthoDB" id="408631at2759"/>
<comment type="similarity">
    <text evidence="1 6">Belongs to the type-B carboxylesterase/lipase family.</text>
</comment>
<evidence type="ECO:0000313" key="8">
    <source>
        <dbReference type="EMBL" id="VDN12776.1"/>
    </source>
</evidence>
<dbReference type="InterPro" id="IPR002018">
    <property type="entry name" value="CarbesteraseB"/>
</dbReference>
<dbReference type="PROSITE" id="PS00941">
    <property type="entry name" value="CARBOXYLESTERASE_B_2"/>
    <property type="match status" value="1"/>
</dbReference>
<dbReference type="PANTHER" id="PTHR43918">
    <property type="entry name" value="ACETYLCHOLINESTERASE"/>
    <property type="match status" value="1"/>
</dbReference>
<dbReference type="PROSITE" id="PS00122">
    <property type="entry name" value="CARBOXYLESTERASE_B_1"/>
    <property type="match status" value="1"/>
</dbReference>
<dbReference type="EC" id="3.1.1.-" evidence="6"/>
<dbReference type="GO" id="GO:0006581">
    <property type="term" value="P:acetylcholine catabolic process"/>
    <property type="evidence" value="ECO:0007669"/>
    <property type="project" value="TreeGrafter"/>
</dbReference>
<feature type="domain" description="Carboxylesterase type B" evidence="7">
    <location>
        <begin position="13"/>
        <end position="510"/>
    </location>
</feature>
<name>A0A3P7P403_DIBLA</name>
<sequence>MKRLGRAVIREYLGELRFARPELPDKKTQINATTRQKSCWQPLPGDFEKNNPGARMWYNKTEMSEDCLYLNVWTPANRKAPELLPVMVWIFGGGFYSGSANLDVYDGKILPGKEKVVVVSMQYRVGPLGFLCLEEGKHRNPPLAACNMGLMDQQMALKWVHENIKAFGGNKSQVTLFGESAGSASVSLQYLSRESRKYFQQMIMQSASVYNRWAFISKSEAYERSDAGTLEQRLKCLQGLSAKNITDTYYAVYYAREKRRAKLLHELRPRVKTNTTNAAIYASFEFAPTLDDMFLPKCPDELLNETIEQPPKLLIGTMANEGMYWLLYGLSADYGGLNSTQFLKTDGKVDLPKKRTLKAAIPDVNAIYNLLIAKFISEQNFNKKIIDEIRSNLATVYDFLPKFKIDNSINRWMKFPVTWNSHVERKKIANRIAQLPGSEVYSYVFVHKTEDNRFPNWTGAMHGYEIDYVFGMPFSEKFKNFYTYAPQEVKLSETIMKYWANFAKTGNPTPDGSDTSRV</sequence>
<protein>
    <recommendedName>
        <fullName evidence="6">Carboxylic ester hydrolase</fullName>
        <ecNumber evidence="6">3.1.1.-</ecNumber>
    </recommendedName>
</protein>
<dbReference type="PRINTS" id="PR00878">
    <property type="entry name" value="CHOLNESTRASE"/>
</dbReference>
<dbReference type="AlphaFoldDB" id="A0A3P7P403"/>
<keyword evidence="3 6" id="KW-0378">Hydrolase</keyword>
<evidence type="ECO:0000256" key="5">
    <source>
        <dbReference type="PIRSR" id="PIRSR600997-1"/>
    </source>
</evidence>
<dbReference type="InterPro" id="IPR029058">
    <property type="entry name" value="AB_hydrolase_fold"/>
</dbReference>
<dbReference type="InterPro" id="IPR019826">
    <property type="entry name" value="Carboxylesterase_B_AS"/>
</dbReference>
<evidence type="ECO:0000256" key="4">
    <source>
        <dbReference type="ARBA" id="ARBA00023157"/>
    </source>
</evidence>
<evidence type="ECO:0000313" key="9">
    <source>
        <dbReference type="Proteomes" id="UP000281553"/>
    </source>
</evidence>
<evidence type="ECO:0000256" key="6">
    <source>
        <dbReference type="RuleBase" id="RU361235"/>
    </source>
</evidence>
<dbReference type="InterPro" id="IPR000997">
    <property type="entry name" value="Cholinesterase"/>
</dbReference>
<evidence type="ECO:0000256" key="2">
    <source>
        <dbReference type="ARBA" id="ARBA00022487"/>
    </source>
</evidence>
<keyword evidence="2" id="KW-0719">Serine esterase</keyword>
<dbReference type="Pfam" id="PF00135">
    <property type="entry name" value="COesterase"/>
    <property type="match status" value="1"/>
</dbReference>
<gene>
    <name evidence="8" type="ORF">DILT_LOCUS8607</name>
</gene>
<dbReference type="GO" id="GO:0005615">
    <property type="term" value="C:extracellular space"/>
    <property type="evidence" value="ECO:0007669"/>
    <property type="project" value="TreeGrafter"/>
</dbReference>
<dbReference type="SUPFAM" id="SSF53474">
    <property type="entry name" value="alpha/beta-Hydrolases"/>
    <property type="match status" value="1"/>
</dbReference>
<dbReference type="GO" id="GO:0019695">
    <property type="term" value="P:choline metabolic process"/>
    <property type="evidence" value="ECO:0007669"/>
    <property type="project" value="TreeGrafter"/>
</dbReference>
<evidence type="ECO:0000256" key="3">
    <source>
        <dbReference type="ARBA" id="ARBA00022801"/>
    </source>
</evidence>
<dbReference type="PANTHER" id="PTHR43918:SF15">
    <property type="entry name" value="CARBOXYLIC ESTER HYDROLASE"/>
    <property type="match status" value="1"/>
</dbReference>
<dbReference type="EMBL" id="UYRU01054708">
    <property type="protein sequence ID" value="VDN12776.1"/>
    <property type="molecule type" value="Genomic_DNA"/>
</dbReference>
<accession>A0A3P7P403</accession>
<reference evidence="8 9" key="1">
    <citation type="submission" date="2018-11" db="EMBL/GenBank/DDBJ databases">
        <authorList>
            <consortium name="Pathogen Informatics"/>
        </authorList>
    </citation>
    <scope>NUCLEOTIDE SEQUENCE [LARGE SCALE GENOMIC DNA]</scope>
</reference>
<dbReference type="GO" id="GO:0005886">
    <property type="term" value="C:plasma membrane"/>
    <property type="evidence" value="ECO:0007669"/>
    <property type="project" value="TreeGrafter"/>
</dbReference>
<feature type="active site" description="Charge relay system" evidence="5">
    <location>
        <position position="462"/>
    </location>
</feature>
<organism evidence="8 9">
    <name type="scientific">Dibothriocephalus latus</name>
    <name type="common">Fish tapeworm</name>
    <name type="synonym">Diphyllobothrium latum</name>
    <dbReference type="NCBI Taxonomy" id="60516"/>
    <lineage>
        <taxon>Eukaryota</taxon>
        <taxon>Metazoa</taxon>
        <taxon>Spiralia</taxon>
        <taxon>Lophotrochozoa</taxon>
        <taxon>Platyhelminthes</taxon>
        <taxon>Cestoda</taxon>
        <taxon>Eucestoda</taxon>
        <taxon>Diphyllobothriidea</taxon>
        <taxon>Diphyllobothriidae</taxon>
        <taxon>Dibothriocephalus</taxon>
    </lineage>
</organism>
<keyword evidence="4" id="KW-1015">Disulfide bond</keyword>
<keyword evidence="9" id="KW-1185">Reference proteome</keyword>
<dbReference type="GO" id="GO:0003990">
    <property type="term" value="F:acetylcholinesterase activity"/>
    <property type="evidence" value="ECO:0007669"/>
    <property type="project" value="TreeGrafter"/>
</dbReference>
<dbReference type="InterPro" id="IPR019819">
    <property type="entry name" value="Carboxylesterase_B_CS"/>
</dbReference>
<proteinExistence type="inferred from homology"/>
<feature type="active site" description="Acyl-ester intermediate" evidence="5">
    <location>
        <position position="180"/>
    </location>
</feature>
<dbReference type="Proteomes" id="UP000281553">
    <property type="component" value="Unassembled WGS sequence"/>
</dbReference>
<feature type="active site" description="Charge relay system" evidence="5">
    <location>
        <position position="321"/>
    </location>
</feature>
<dbReference type="InterPro" id="IPR050654">
    <property type="entry name" value="AChE-related_enzymes"/>
</dbReference>
<evidence type="ECO:0000256" key="1">
    <source>
        <dbReference type="ARBA" id="ARBA00005964"/>
    </source>
</evidence>